<dbReference type="InterPro" id="IPR015424">
    <property type="entry name" value="PyrdxlP-dep_Trfase"/>
</dbReference>
<evidence type="ECO:0000256" key="6">
    <source>
        <dbReference type="RuleBase" id="RU003560"/>
    </source>
</evidence>
<dbReference type="GO" id="GO:0006526">
    <property type="term" value="P:L-arginine biosynthetic process"/>
    <property type="evidence" value="ECO:0007669"/>
    <property type="project" value="UniProtKB-KW"/>
</dbReference>
<evidence type="ECO:0000256" key="2">
    <source>
        <dbReference type="ARBA" id="ARBA00022571"/>
    </source>
</evidence>
<keyword evidence="2" id="KW-0028">Amino-acid biosynthesis</keyword>
<keyword evidence="3 7" id="KW-0032">Aminotransferase</keyword>
<reference evidence="7" key="1">
    <citation type="submission" date="2020-02" db="EMBL/GenBank/DDBJ databases">
        <authorList>
            <person name="Meier V. D."/>
        </authorList>
    </citation>
    <scope>NUCLEOTIDE SEQUENCE</scope>
    <source>
        <strain evidence="7">AVDCRST_MAG41</strain>
    </source>
</reference>
<dbReference type="SUPFAM" id="SSF53383">
    <property type="entry name" value="PLP-dependent transferases"/>
    <property type="match status" value="1"/>
</dbReference>
<gene>
    <name evidence="7" type="ORF">AVDCRST_MAG41-3207</name>
</gene>
<comment type="cofactor">
    <cofactor evidence="1">
        <name>pyridoxal 5'-phosphate</name>
        <dbReference type="ChEBI" id="CHEBI:597326"/>
    </cofactor>
</comment>
<dbReference type="PIRSF" id="PIRSF000521">
    <property type="entry name" value="Transaminase_4ab_Lys_Orn"/>
    <property type="match status" value="1"/>
</dbReference>
<dbReference type="Gene3D" id="3.90.1150.10">
    <property type="entry name" value="Aspartate Aminotransferase, domain 1"/>
    <property type="match status" value="1"/>
</dbReference>
<dbReference type="InterPro" id="IPR050103">
    <property type="entry name" value="Class-III_PLP-dep_AT"/>
</dbReference>
<dbReference type="FunFam" id="3.40.640.10:FF:000004">
    <property type="entry name" value="Acetylornithine aminotransferase"/>
    <property type="match status" value="1"/>
</dbReference>
<dbReference type="Gene3D" id="3.40.640.10">
    <property type="entry name" value="Type I PLP-dependent aspartate aminotransferase-like (Major domain)"/>
    <property type="match status" value="1"/>
</dbReference>
<dbReference type="PROSITE" id="PS00600">
    <property type="entry name" value="AA_TRANSFER_CLASS_3"/>
    <property type="match status" value="1"/>
</dbReference>
<evidence type="ECO:0000256" key="3">
    <source>
        <dbReference type="ARBA" id="ARBA00022576"/>
    </source>
</evidence>
<evidence type="ECO:0000256" key="1">
    <source>
        <dbReference type="ARBA" id="ARBA00001933"/>
    </source>
</evidence>
<dbReference type="InterPro" id="IPR005814">
    <property type="entry name" value="Aminotrans_3"/>
</dbReference>
<dbReference type="PANTHER" id="PTHR11986">
    <property type="entry name" value="AMINOTRANSFERASE CLASS III"/>
    <property type="match status" value="1"/>
</dbReference>
<evidence type="ECO:0000313" key="7">
    <source>
        <dbReference type="EMBL" id="CAA9275497.1"/>
    </source>
</evidence>
<dbReference type="GO" id="GO:0042802">
    <property type="term" value="F:identical protein binding"/>
    <property type="evidence" value="ECO:0007669"/>
    <property type="project" value="TreeGrafter"/>
</dbReference>
<dbReference type="AlphaFoldDB" id="A0A6J4JB54"/>
<dbReference type="Pfam" id="PF00202">
    <property type="entry name" value="Aminotran_3"/>
    <property type="match status" value="1"/>
</dbReference>
<keyword evidence="5 6" id="KW-0663">Pyridoxal phosphate</keyword>
<dbReference type="GO" id="GO:0030170">
    <property type="term" value="F:pyridoxal phosphate binding"/>
    <property type="evidence" value="ECO:0007669"/>
    <property type="project" value="InterPro"/>
</dbReference>
<dbReference type="InterPro" id="IPR049704">
    <property type="entry name" value="Aminotrans_3_PPA_site"/>
</dbReference>
<sequence>MTDLAAAPSAAPPAEDVQELVRRHQSTGRALLFSLLRATDAEATASGSWITGESGTRYVDLGSFAVFLLGHGHPAVLAAVRDQLDRMAGTSRTLPSRPAGLAARELAGLAPDGLEKVMFLNSGAEAVEAAIKLARATTGRPGLAHLAGSYHGKTAGALSLTDAAAFRRQVGPLLPGVLRLPRDDPGRAAELIAEHQPAAVFFEPVQGEGGVHPLAPAMAVALRQACDEVGALLVADEIQAGLGRCGALWAHTALGVVPDVLLSGKALGGGVLPVSALVATPRAYRPFDLDPLLHSSTFGGNPLAAAAVLGALGVIRDDDVPGHAARVGAALREVLDRLVDAWPELFAGVTGRGAFLGLHSTRADVSAEMMRSALAERVLLTPCLTAPAVLRFTPSAFLAGDDLAFVESALHRAAATAAHELAP</sequence>
<dbReference type="InterPro" id="IPR015421">
    <property type="entry name" value="PyrdxlP-dep_Trfase_major"/>
</dbReference>
<dbReference type="CDD" id="cd00610">
    <property type="entry name" value="OAT_like"/>
    <property type="match status" value="1"/>
</dbReference>
<proteinExistence type="inferred from homology"/>
<protein>
    <submittedName>
        <fullName evidence="7">Acetylornithine aminotransferase @ N-acetyl-lysine aminotransferase</fullName>
        <ecNumber evidence="7">2.6.1.-</ecNumber>
        <ecNumber evidence="7">2.6.1.11</ecNumber>
    </submittedName>
</protein>
<evidence type="ECO:0000256" key="4">
    <source>
        <dbReference type="ARBA" id="ARBA00022679"/>
    </source>
</evidence>
<dbReference type="EC" id="2.6.1.-" evidence="7"/>
<keyword evidence="2" id="KW-0055">Arginine biosynthesis</keyword>
<dbReference type="EC" id="2.6.1.11" evidence="7"/>
<name>A0A6J4JB54_9ACTN</name>
<organism evidence="7">
    <name type="scientific">uncultured Mycobacteriales bacterium</name>
    <dbReference type="NCBI Taxonomy" id="581187"/>
    <lineage>
        <taxon>Bacteria</taxon>
        <taxon>Bacillati</taxon>
        <taxon>Actinomycetota</taxon>
        <taxon>Actinomycetes</taxon>
        <taxon>Mycobacteriales</taxon>
        <taxon>environmental samples</taxon>
    </lineage>
</organism>
<evidence type="ECO:0000256" key="5">
    <source>
        <dbReference type="ARBA" id="ARBA00022898"/>
    </source>
</evidence>
<comment type="similarity">
    <text evidence="6">Belongs to the class-III pyridoxal-phosphate-dependent aminotransferase family.</text>
</comment>
<dbReference type="InterPro" id="IPR015422">
    <property type="entry name" value="PyrdxlP-dep_Trfase_small"/>
</dbReference>
<dbReference type="EMBL" id="CADCTP010000293">
    <property type="protein sequence ID" value="CAA9275497.1"/>
    <property type="molecule type" value="Genomic_DNA"/>
</dbReference>
<dbReference type="PANTHER" id="PTHR11986:SF79">
    <property type="entry name" value="ACETYLORNITHINE AMINOTRANSFERASE, MITOCHONDRIAL"/>
    <property type="match status" value="1"/>
</dbReference>
<keyword evidence="4 7" id="KW-0808">Transferase</keyword>
<dbReference type="GO" id="GO:0003992">
    <property type="term" value="F:N2-acetyl-L-ornithine:2-oxoglutarate 5-aminotransferase activity"/>
    <property type="evidence" value="ECO:0007669"/>
    <property type="project" value="UniProtKB-EC"/>
</dbReference>
<accession>A0A6J4JB54</accession>